<accession>A0A1F7HK23</accession>
<dbReference type="EMBL" id="MFZV01000003">
    <property type="protein sequence ID" value="OGK31578.1"/>
    <property type="molecule type" value="Genomic_DNA"/>
</dbReference>
<evidence type="ECO:0000313" key="2">
    <source>
        <dbReference type="Proteomes" id="UP000177199"/>
    </source>
</evidence>
<protein>
    <submittedName>
        <fullName evidence="1">Uncharacterized protein</fullName>
    </submittedName>
</protein>
<organism evidence="1 2">
    <name type="scientific">Candidatus Roizmanbacteria bacterium RIFCSPHIGHO2_12_FULL_33_9</name>
    <dbReference type="NCBI Taxonomy" id="1802045"/>
    <lineage>
        <taxon>Bacteria</taxon>
        <taxon>Candidatus Roizmaniibacteriota</taxon>
    </lineage>
</organism>
<dbReference type="Proteomes" id="UP000177199">
    <property type="component" value="Unassembled WGS sequence"/>
</dbReference>
<name>A0A1F7HK23_9BACT</name>
<reference evidence="1 2" key="1">
    <citation type="journal article" date="2016" name="Nat. Commun.">
        <title>Thousands of microbial genomes shed light on interconnected biogeochemical processes in an aquifer system.</title>
        <authorList>
            <person name="Anantharaman K."/>
            <person name="Brown C.T."/>
            <person name="Hug L.A."/>
            <person name="Sharon I."/>
            <person name="Castelle C.J."/>
            <person name="Probst A.J."/>
            <person name="Thomas B.C."/>
            <person name="Singh A."/>
            <person name="Wilkins M.J."/>
            <person name="Karaoz U."/>
            <person name="Brodie E.L."/>
            <person name="Williams K.H."/>
            <person name="Hubbard S.S."/>
            <person name="Banfield J.F."/>
        </authorList>
    </citation>
    <scope>NUCLEOTIDE SEQUENCE [LARGE SCALE GENOMIC DNA]</scope>
</reference>
<proteinExistence type="predicted"/>
<sequence>MDEHLRRSGHEPVDSISPIDALKARMIEMAKIGKNPNKPSQNAWKSREIHNGFKISYKSIFIPDVFVSNEEDDLSEIEPNDSNSGLAVLVRDISSLETEEGSKSEPFITYMVRIGEGEDPVIIIDRKSINNLNIAKDAGVDIGEVEDLLTDIISEDGIHFEPFPVIKLTDSHNDFLQKLLNSLDDKQLELVEDNASSDN</sequence>
<gene>
    <name evidence="1" type="ORF">A3F29_01335</name>
</gene>
<comment type="caution">
    <text evidence="1">The sequence shown here is derived from an EMBL/GenBank/DDBJ whole genome shotgun (WGS) entry which is preliminary data.</text>
</comment>
<dbReference type="AlphaFoldDB" id="A0A1F7HK23"/>
<evidence type="ECO:0000313" key="1">
    <source>
        <dbReference type="EMBL" id="OGK31578.1"/>
    </source>
</evidence>